<evidence type="ECO:0000313" key="2">
    <source>
        <dbReference type="Proteomes" id="UP000077069"/>
    </source>
</evidence>
<organism evidence="1 2">
    <name type="scientific">Paraphaeosphaeria sporulosa</name>
    <dbReference type="NCBI Taxonomy" id="1460663"/>
    <lineage>
        <taxon>Eukaryota</taxon>
        <taxon>Fungi</taxon>
        <taxon>Dikarya</taxon>
        <taxon>Ascomycota</taxon>
        <taxon>Pezizomycotina</taxon>
        <taxon>Dothideomycetes</taxon>
        <taxon>Pleosporomycetidae</taxon>
        <taxon>Pleosporales</taxon>
        <taxon>Massarineae</taxon>
        <taxon>Didymosphaeriaceae</taxon>
        <taxon>Paraphaeosphaeria</taxon>
    </lineage>
</organism>
<dbReference type="Proteomes" id="UP000077069">
    <property type="component" value="Unassembled WGS sequence"/>
</dbReference>
<keyword evidence="2" id="KW-1185">Reference proteome</keyword>
<dbReference type="RefSeq" id="XP_018029782.1">
    <property type="nucleotide sequence ID" value="XM_018179678.1"/>
</dbReference>
<gene>
    <name evidence="1" type="ORF">CC84DRAFT_1169518</name>
</gene>
<dbReference type="AlphaFoldDB" id="A0A177BYD5"/>
<dbReference type="EMBL" id="KV441562">
    <property type="protein sequence ID" value="OAF99416.1"/>
    <property type="molecule type" value="Genomic_DNA"/>
</dbReference>
<evidence type="ECO:0008006" key="3">
    <source>
        <dbReference type="Google" id="ProtNLM"/>
    </source>
</evidence>
<protein>
    <recommendedName>
        <fullName evidence="3">Tubby C-terminal-like domain-containing protein</fullName>
    </recommendedName>
</protein>
<evidence type="ECO:0000313" key="1">
    <source>
        <dbReference type="EMBL" id="OAF99416.1"/>
    </source>
</evidence>
<dbReference type="GeneID" id="28763164"/>
<accession>A0A177BYD5</accession>
<dbReference type="OrthoDB" id="4725912at2759"/>
<proteinExistence type="predicted"/>
<sequence>MPLFSSQPQSTTTPNLTFIGPDAHGTIYIEDARGMRTPFFAVTIAKHSKPSLTVNRILPSGHQEPFFTSHTSSMSGTSRIDLVSRASEIKMKISYEGMRLRREFQGPTGKLSWFPSGNSGCDQKLKDKNEMVLAKLTANIGHSKEPRLEILVPCDDYLLDLVVATGLAVYRDTVKEVKQVEVVSEVIGGAFGG</sequence>
<dbReference type="InParanoid" id="A0A177BYD5"/>
<reference evidence="1 2" key="1">
    <citation type="submission" date="2016-05" db="EMBL/GenBank/DDBJ databases">
        <title>Comparative analysis of secretome profiles of manganese(II)-oxidizing ascomycete fungi.</title>
        <authorList>
            <consortium name="DOE Joint Genome Institute"/>
            <person name="Zeiner C.A."/>
            <person name="Purvine S.O."/>
            <person name="Zink E.M."/>
            <person name="Wu S."/>
            <person name="Pasa-Tolic L."/>
            <person name="Chaput D.L."/>
            <person name="Haridas S."/>
            <person name="Grigoriev I.V."/>
            <person name="Santelli C.M."/>
            <person name="Hansel C.M."/>
        </authorList>
    </citation>
    <scope>NUCLEOTIDE SEQUENCE [LARGE SCALE GENOMIC DNA]</scope>
    <source>
        <strain evidence="1 2">AP3s5-JAC2a</strain>
    </source>
</reference>
<name>A0A177BYD5_9PLEO</name>